<dbReference type="EMBL" id="JAFJYH010000028">
    <property type="protein sequence ID" value="KAG4423842.1"/>
    <property type="molecule type" value="Genomic_DNA"/>
</dbReference>
<dbReference type="InterPro" id="IPR011059">
    <property type="entry name" value="Metal-dep_hydrolase_composite"/>
</dbReference>
<feature type="signal peptide" evidence="1">
    <location>
        <begin position="1"/>
        <end position="23"/>
    </location>
</feature>
<dbReference type="SUPFAM" id="SSF51338">
    <property type="entry name" value="Composite domain of metallo-dependent hydrolases"/>
    <property type="match status" value="1"/>
</dbReference>
<comment type="caution">
    <text evidence="3">The sequence shown here is derived from an EMBL/GenBank/DDBJ whole genome shotgun (WGS) entry which is preliminary data.</text>
</comment>
<protein>
    <recommendedName>
        <fullName evidence="2">Amidohydrolase 3 domain-containing protein</fullName>
    </recommendedName>
</protein>
<dbReference type="InterPro" id="IPR033932">
    <property type="entry name" value="YtcJ-like"/>
</dbReference>
<dbReference type="OrthoDB" id="3501663at2759"/>
<gene>
    <name evidence="3" type="ORF">IFR04_002987</name>
</gene>
<sequence length="627" mass="67824">MAQYRGLAIIAVLSTAFLALVASLMLAESKSSNPTLYCLSNPTSSSITTLNTSLPRAQCFRVQDGLFTEVLAEFPVGKEEEIVFLDGYVLPGIIESHGHILQYGEMLESVSLYGADSMQEVRKRIKSFLETHKGENYGSREKWLRGIGWDQAFFGGVMPTAKELAEDPAVADLYIMLDRVDVHCVLTSQKVLDILPSPLPEAPPGGVVVTDPGPGVFCDNAMDVIVYPVAPKPGVEQKTRWFKTALAELNKVGIVGVGDAGMRPEDVSILESLAEKGELTLRINVMLECAERNTYCPDETNDLKLLDAPAAEGLGGSTLMLGGVKLFADGALGSWGAALLEPYSDKEDTSGTMLINETELTTVVNEWFNAGFQVNIHAIGDRANRAAVDAFESVLGLECDGCNEAKRLRIEHAQIIHPDDQKRIAKLGIIPSIQPTHATSDMAYALDRLGEDRTSRSAYRMASLFPTESTANTSKYPGPVLGSDFPVEPPSPFEGMYAAVTRLNPHTGTSPAGPQGWHPEESLTVEQAVLGFTRNAAYGWLKEGTAGAIEVGNWADWIVIDQDIWADKTGKSLKDIVVKETWMGGRKVFPLSGGSSVGVKQTKGLKGFQEILYGGIQWIIGGRKGEL</sequence>
<dbReference type="Pfam" id="PF07969">
    <property type="entry name" value="Amidohydro_3"/>
    <property type="match status" value="1"/>
</dbReference>
<reference evidence="3" key="1">
    <citation type="submission" date="2021-02" db="EMBL/GenBank/DDBJ databases">
        <title>Genome sequence Cadophora malorum strain M34.</title>
        <authorList>
            <person name="Stefanovic E."/>
            <person name="Vu D."/>
            <person name="Scully C."/>
            <person name="Dijksterhuis J."/>
            <person name="Roader J."/>
            <person name="Houbraken J."/>
        </authorList>
    </citation>
    <scope>NUCLEOTIDE SEQUENCE</scope>
    <source>
        <strain evidence="3">M34</strain>
    </source>
</reference>
<dbReference type="Gene3D" id="3.20.20.140">
    <property type="entry name" value="Metal-dependent hydrolases"/>
    <property type="match status" value="1"/>
</dbReference>
<dbReference type="InterPro" id="IPR013108">
    <property type="entry name" value="Amidohydro_3"/>
</dbReference>
<organism evidence="3 4">
    <name type="scientific">Cadophora malorum</name>
    <dbReference type="NCBI Taxonomy" id="108018"/>
    <lineage>
        <taxon>Eukaryota</taxon>
        <taxon>Fungi</taxon>
        <taxon>Dikarya</taxon>
        <taxon>Ascomycota</taxon>
        <taxon>Pezizomycotina</taxon>
        <taxon>Leotiomycetes</taxon>
        <taxon>Helotiales</taxon>
        <taxon>Ploettnerulaceae</taxon>
        <taxon>Cadophora</taxon>
    </lineage>
</organism>
<keyword evidence="4" id="KW-1185">Reference proteome</keyword>
<accession>A0A8H7WFG5</accession>
<dbReference type="AlphaFoldDB" id="A0A8H7WFG5"/>
<dbReference type="Gene3D" id="3.10.310.70">
    <property type="match status" value="1"/>
</dbReference>
<dbReference type="Proteomes" id="UP000664132">
    <property type="component" value="Unassembled WGS sequence"/>
</dbReference>
<dbReference type="CDD" id="cd01300">
    <property type="entry name" value="YtcJ_like"/>
    <property type="match status" value="1"/>
</dbReference>
<dbReference type="PANTHER" id="PTHR22642">
    <property type="entry name" value="IMIDAZOLONEPROPIONASE"/>
    <property type="match status" value="1"/>
</dbReference>
<evidence type="ECO:0000313" key="4">
    <source>
        <dbReference type="Proteomes" id="UP000664132"/>
    </source>
</evidence>
<feature type="domain" description="Amidohydrolase 3" evidence="2">
    <location>
        <begin position="87"/>
        <end position="589"/>
    </location>
</feature>
<dbReference type="PANTHER" id="PTHR22642:SF2">
    <property type="entry name" value="PROTEIN LONG AFTER FAR-RED 3"/>
    <property type="match status" value="1"/>
</dbReference>
<dbReference type="Gene3D" id="2.30.40.10">
    <property type="entry name" value="Urease, subunit C, domain 1"/>
    <property type="match status" value="1"/>
</dbReference>
<dbReference type="GO" id="GO:0016810">
    <property type="term" value="F:hydrolase activity, acting on carbon-nitrogen (but not peptide) bonds"/>
    <property type="evidence" value="ECO:0007669"/>
    <property type="project" value="InterPro"/>
</dbReference>
<dbReference type="InterPro" id="IPR032466">
    <property type="entry name" value="Metal_Hydrolase"/>
</dbReference>
<keyword evidence="1" id="KW-0732">Signal</keyword>
<name>A0A8H7WFG5_9HELO</name>
<evidence type="ECO:0000313" key="3">
    <source>
        <dbReference type="EMBL" id="KAG4423842.1"/>
    </source>
</evidence>
<proteinExistence type="predicted"/>
<evidence type="ECO:0000256" key="1">
    <source>
        <dbReference type="SAM" id="SignalP"/>
    </source>
</evidence>
<evidence type="ECO:0000259" key="2">
    <source>
        <dbReference type="Pfam" id="PF07969"/>
    </source>
</evidence>
<feature type="chain" id="PRO_5034678810" description="Amidohydrolase 3 domain-containing protein" evidence="1">
    <location>
        <begin position="24"/>
        <end position="627"/>
    </location>
</feature>
<dbReference type="SUPFAM" id="SSF51556">
    <property type="entry name" value="Metallo-dependent hydrolases"/>
    <property type="match status" value="1"/>
</dbReference>